<evidence type="ECO:0000313" key="1">
    <source>
        <dbReference type="EMBL" id="KAL2717096.1"/>
    </source>
</evidence>
<organism evidence="1 2">
    <name type="scientific">Vespula squamosa</name>
    <name type="common">Southern yellow jacket</name>
    <name type="synonym">Wasp</name>
    <dbReference type="NCBI Taxonomy" id="30214"/>
    <lineage>
        <taxon>Eukaryota</taxon>
        <taxon>Metazoa</taxon>
        <taxon>Ecdysozoa</taxon>
        <taxon>Arthropoda</taxon>
        <taxon>Hexapoda</taxon>
        <taxon>Insecta</taxon>
        <taxon>Pterygota</taxon>
        <taxon>Neoptera</taxon>
        <taxon>Endopterygota</taxon>
        <taxon>Hymenoptera</taxon>
        <taxon>Apocrita</taxon>
        <taxon>Aculeata</taxon>
        <taxon>Vespoidea</taxon>
        <taxon>Vespidae</taxon>
        <taxon>Vespinae</taxon>
        <taxon>Vespula</taxon>
    </lineage>
</organism>
<reference evidence="1 2" key="1">
    <citation type="journal article" date="2024" name="Ann. Entomol. Soc. Am.">
        <title>Genomic analyses of the southern and eastern yellowjacket wasps (Hymenoptera: Vespidae) reveal evolutionary signatures of social life.</title>
        <authorList>
            <person name="Catto M.A."/>
            <person name="Caine P.B."/>
            <person name="Orr S.E."/>
            <person name="Hunt B.G."/>
            <person name="Goodisman M.A.D."/>
        </authorList>
    </citation>
    <scope>NUCLEOTIDE SEQUENCE [LARGE SCALE GENOMIC DNA]</scope>
    <source>
        <strain evidence="1">233</strain>
        <tissue evidence="1">Head and thorax</tissue>
    </source>
</reference>
<dbReference type="AlphaFoldDB" id="A0ABD2A9M5"/>
<dbReference type="EMBL" id="JAUDFV010000153">
    <property type="protein sequence ID" value="KAL2717096.1"/>
    <property type="molecule type" value="Genomic_DNA"/>
</dbReference>
<keyword evidence="2" id="KW-1185">Reference proteome</keyword>
<comment type="caution">
    <text evidence="1">The sequence shown here is derived from an EMBL/GenBank/DDBJ whole genome shotgun (WGS) entry which is preliminary data.</text>
</comment>
<proteinExistence type="predicted"/>
<gene>
    <name evidence="1" type="ORF">V1478_012796</name>
</gene>
<dbReference type="Proteomes" id="UP001607302">
    <property type="component" value="Unassembled WGS sequence"/>
</dbReference>
<sequence>MKNYIQQIRSVKNHTFDGSNVRHTPQCFSLIVTPRTVWRDVRNSNRLNFVQIVRSRISDRSNYFLQQLRLSNMSLRNRKFV</sequence>
<evidence type="ECO:0000313" key="2">
    <source>
        <dbReference type="Proteomes" id="UP001607302"/>
    </source>
</evidence>
<protein>
    <submittedName>
        <fullName evidence="1">Uncharacterized protein</fullName>
    </submittedName>
</protein>
<accession>A0ABD2A9M5</accession>
<name>A0ABD2A9M5_VESSQ</name>